<reference evidence="1 2" key="1">
    <citation type="submission" date="2016-02" db="EMBL/GenBank/DDBJ databases">
        <title>Genome analysis of coral dinoflagellate symbionts highlights evolutionary adaptations to a symbiotic lifestyle.</title>
        <authorList>
            <person name="Aranda M."/>
            <person name="Li Y."/>
            <person name="Liew Y.J."/>
            <person name="Baumgarten S."/>
            <person name="Simakov O."/>
            <person name="Wilson M."/>
            <person name="Piel J."/>
            <person name="Ashoor H."/>
            <person name="Bougouffa S."/>
            <person name="Bajic V.B."/>
            <person name="Ryu T."/>
            <person name="Ravasi T."/>
            <person name="Bayer T."/>
            <person name="Micklem G."/>
            <person name="Kim H."/>
            <person name="Bhak J."/>
            <person name="Lajeunesse T.C."/>
            <person name="Voolstra C.R."/>
        </authorList>
    </citation>
    <scope>NUCLEOTIDE SEQUENCE [LARGE SCALE GENOMIC DNA]</scope>
    <source>
        <strain evidence="1 2">CCMP2467</strain>
    </source>
</reference>
<name>A0A1Q9BVH4_SYMMI</name>
<keyword evidence="2" id="KW-1185">Reference proteome</keyword>
<proteinExistence type="predicted"/>
<dbReference type="AlphaFoldDB" id="A0A1Q9BVH4"/>
<evidence type="ECO:0000313" key="2">
    <source>
        <dbReference type="Proteomes" id="UP000186817"/>
    </source>
</evidence>
<dbReference type="OrthoDB" id="427643at2759"/>
<dbReference type="EMBL" id="LSRX01003359">
    <property type="protein sequence ID" value="OLP74679.1"/>
    <property type="molecule type" value="Genomic_DNA"/>
</dbReference>
<feature type="non-terminal residue" evidence="1">
    <location>
        <position position="1"/>
    </location>
</feature>
<evidence type="ECO:0000313" key="1">
    <source>
        <dbReference type="EMBL" id="OLP74679.1"/>
    </source>
</evidence>
<sequence>ESFTNARRSLQAVKEELSMNYGIKMAGQCAKLEVPIDMVDVPIKPERGMQKSVIKNRWPAISDKAVQEYWSHHELHSATSAPTGLHHPCWLWGDDVRYGKRFNQKVMVCMMGHVLDCNRDSYLRAQPWNGYDRRLHAAGGMEKYTS</sequence>
<protein>
    <submittedName>
        <fullName evidence="1">Uncharacterized protein</fullName>
    </submittedName>
</protein>
<gene>
    <name evidence="1" type="ORF">AK812_SmicGene45715</name>
</gene>
<dbReference type="Proteomes" id="UP000186817">
    <property type="component" value="Unassembled WGS sequence"/>
</dbReference>
<organism evidence="1 2">
    <name type="scientific">Symbiodinium microadriaticum</name>
    <name type="common">Dinoflagellate</name>
    <name type="synonym">Zooxanthella microadriatica</name>
    <dbReference type="NCBI Taxonomy" id="2951"/>
    <lineage>
        <taxon>Eukaryota</taxon>
        <taxon>Sar</taxon>
        <taxon>Alveolata</taxon>
        <taxon>Dinophyceae</taxon>
        <taxon>Suessiales</taxon>
        <taxon>Symbiodiniaceae</taxon>
        <taxon>Symbiodinium</taxon>
    </lineage>
</organism>
<accession>A0A1Q9BVH4</accession>
<comment type="caution">
    <text evidence="1">The sequence shown here is derived from an EMBL/GenBank/DDBJ whole genome shotgun (WGS) entry which is preliminary data.</text>
</comment>